<accession>A0AA39IM96</accession>
<keyword evidence="3" id="KW-1185">Reference proteome</keyword>
<reference evidence="2" key="1">
    <citation type="submission" date="2023-06" db="EMBL/GenBank/DDBJ databases">
        <title>Genomic analysis of the entomopathogenic nematode Steinernema hermaphroditum.</title>
        <authorList>
            <person name="Schwarz E.M."/>
            <person name="Heppert J.K."/>
            <person name="Baniya A."/>
            <person name="Schwartz H.T."/>
            <person name="Tan C.-H."/>
            <person name="Antoshechkin I."/>
            <person name="Sternberg P.W."/>
            <person name="Goodrich-Blair H."/>
            <person name="Dillman A.R."/>
        </authorList>
    </citation>
    <scope>NUCLEOTIDE SEQUENCE</scope>
    <source>
        <strain evidence="2">PS9179</strain>
        <tissue evidence="2">Whole animal</tissue>
    </source>
</reference>
<feature type="compositionally biased region" description="Basic and acidic residues" evidence="1">
    <location>
        <begin position="124"/>
        <end position="145"/>
    </location>
</feature>
<protein>
    <submittedName>
        <fullName evidence="2">Uncharacterized protein</fullName>
    </submittedName>
</protein>
<proteinExistence type="predicted"/>
<evidence type="ECO:0000313" key="3">
    <source>
        <dbReference type="Proteomes" id="UP001175271"/>
    </source>
</evidence>
<evidence type="ECO:0000256" key="1">
    <source>
        <dbReference type="SAM" id="MobiDB-lite"/>
    </source>
</evidence>
<dbReference type="AlphaFoldDB" id="A0AA39IM96"/>
<feature type="compositionally biased region" description="Basic and acidic residues" evidence="1">
    <location>
        <begin position="102"/>
        <end position="111"/>
    </location>
</feature>
<dbReference type="Proteomes" id="UP001175271">
    <property type="component" value="Unassembled WGS sequence"/>
</dbReference>
<evidence type="ECO:0000313" key="2">
    <source>
        <dbReference type="EMBL" id="KAK0426910.1"/>
    </source>
</evidence>
<gene>
    <name evidence="2" type="ORF">QR680_009963</name>
</gene>
<feature type="region of interest" description="Disordered" evidence="1">
    <location>
        <begin position="102"/>
        <end position="153"/>
    </location>
</feature>
<comment type="caution">
    <text evidence="2">The sequence shown here is derived from an EMBL/GenBank/DDBJ whole genome shotgun (WGS) entry which is preliminary data.</text>
</comment>
<dbReference type="EMBL" id="JAUCMV010000001">
    <property type="protein sequence ID" value="KAK0426910.1"/>
    <property type="molecule type" value="Genomic_DNA"/>
</dbReference>
<organism evidence="2 3">
    <name type="scientific">Steinernema hermaphroditum</name>
    <dbReference type="NCBI Taxonomy" id="289476"/>
    <lineage>
        <taxon>Eukaryota</taxon>
        <taxon>Metazoa</taxon>
        <taxon>Ecdysozoa</taxon>
        <taxon>Nematoda</taxon>
        <taxon>Chromadorea</taxon>
        <taxon>Rhabditida</taxon>
        <taxon>Tylenchina</taxon>
        <taxon>Panagrolaimomorpha</taxon>
        <taxon>Strongyloidoidea</taxon>
        <taxon>Steinernematidae</taxon>
        <taxon>Steinernema</taxon>
    </lineage>
</organism>
<name>A0AA39IM96_9BILA</name>
<sequence>MSQHNTGNPEVQACLQQLEQVCTSVLALLQAFDKGSNSEVAQRLKGVDIAFCEIRQRTSAIDDLDNSEYDQVQQRADLERQITLKDELIGRIRNDWVSEAKKDYERTKTKYESSATARRAAGNHQEDVRNGEQHSSDSDGDDGRPIIEPQPRQ</sequence>